<sequence>MSIRVIDNNKDVNKVQKLEVNNQFNDYFQCLLIKTNCCHRMRRRRRIWCVLFISFFITFVIYEEIYVTIYYLYKNYYSTTVIRNITVRRSEDQKLISIAIITVLLNRSNYDEYRLAQESFECYALYHNYKWIVIDLSANDTLKRLCPHEDFMFARHCVTAEIMKEANDIQWFLFIDADMGVINPNHLIEEWIDNSVNLILYNRIFNHEVMAGSYLAKNTPYSQKFLQFWANYELQLQFPAFGSDNGAIHNVLLELIFPEKVSERKFCESVWMEAKNFDDLSLYVACVRNITDEATIWPNQLRILSKGEAWARDTWITDSMWSERDFILHGWQKRRINRIVFAGWPSPLVSHNFNLSFCTSFDTVSSNWQYKDTFIRSNFEVERWLNKTIIASSHDFEKHLKLLSSRQRL</sequence>
<proteinExistence type="predicted"/>
<dbReference type="WBParaSite" id="BPAG_0001234701-mRNA-1">
    <property type="protein sequence ID" value="BPAG_0001234701-mRNA-1"/>
    <property type="gene ID" value="BPAG_0001234701"/>
</dbReference>
<dbReference type="EMBL" id="UZAD01013282">
    <property type="protein sequence ID" value="VDN93495.1"/>
    <property type="molecule type" value="Genomic_DNA"/>
</dbReference>
<dbReference type="InterPro" id="IPR029044">
    <property type="entry name" value="Nucleotide-diphossugar_trans"/>
</dbReference>
<evidence type="ECO:0000256" key="1">
    <source>
        <dbReference type="SAM" id="Phobius"/>
    </source>
</evidence>
<evidence type="ECO:0000313" key="4">
    <source>
        <dbReference type="WBParaSite" id="BPAG_0001234701-mRNA-1"/>
    </source>
</evidence>
<gene>
    <name evidence="2" type="ORF">BPAG_LOCUS12309</name>
</gene>
<evidence type="ECO:0000313" key="3">
    <source>
        <dbReference type="Proteomes" id="UP000278627"/>
    </source>
</evidence>
<dbReference type="STRING" id="6280.A0A158PS78"/>
<keyword evidence="3" id="KW-1185">Reference proteome</keyword>
<keyword evidence="1" id="KW-0472">Membrane</keyword>
<accession>A0A158PS78</accession>
<protein>
    <submittedName>
        <fullName evidence="4">Nucleotide-diphospho-sugar transferase domain-containing protein</fullName>
    </submittedName>
</protein>
<name>A0A158PS78_BRUPA</name>
<keyword evidence="1" id="KW-0812">Transmembrane</keyword>
<evidence type="ECO:0000313" key="2">
    <source>
        <dbReference type="EMBL" id="VDN93495.1"/>
    </source>
</evidence>
<dbReference type="PANTHER" id="PTHR31562">
    <property type="entry name" value="PROTEIN CBG18972"/>
    <property type="match status" value="1"/>
</dbReference>
<reference evidence="2 3" key="2">
    <citation type="submission" date="2018-11" db="EMBL/GenBank/DDBJ databases">
        <authorList>
            <consortium name="Pathogen Informatics"/>
        </authorList>
    </citation>
    <scope>NUCLEOTIDE SEQUENCE [LARGE SCALE GENOMIC DNA]</scope>
</reference>
<dbReference type="PANTHER" id="PTHR31562:SF2">
    <property type="entry name" value="NUCLEOTIDE-DIPHOSPHO-SUGAR TRANSFERASE"/>
    <property type="match status" value="1"/>
</dbReference>
<dbReference type="Gene3D" id="3.90.550.10">
    <property type="entry name" value="Spore Coat Polysaccharide Biosynthesis Protein SpsA, Chain A"/>
    <property type="match status" value="1"/>
</dbReference>
<keyword evidence="1" id="KW-1133">Transmembrane helix</keyword>
<dbReference type="Proteomes" id="UP000278627">
    <property type="component" value="Unassembled WGS sequence"/>
</dbReference>
<dbReference type="Pfam" id="PF03314">
    <property type="entry name" value="DUF273"/>
    <property type="match status" value="1"/>
</dbReference>
<organism evidence="4">
    <name type="scientific">Brugia pahangi</name>
    <name type="common">Filarial nematode worm</name>
    <dbReference type="NCBI Taxonomy" id="6280"/>
    <lineage>
        <taxon>Eukaryota</taxon>
        <taxon>Metazoa</taxon>
        <taxon>Ecdysozoa</taxon>
        <taxon>Nematoda</taxon>
        <taxon>Chromadorea</taxon>
        <taxon>Rhabditida</taxon>
        <taxon>Spirurina</taxon>
        <taxon>Spiruromorpha</taxon>
        <taxon>Filarioidea</taxon>
        <taxon>Onchocercidae</taxon>
        <taxon>Brugia</taxon>
    </lineage>
</organism>
<dbReference type="InterPro" id="IPR004988">
    <property type="entry name" value="DUF273"/>
</dbReference>
<reference evidence="4" key="1">
    <citation type="submission" date="2016-04" db="UniProtKB">
        <authorList>
            <consortium name="WormBaseParasite"/>
        </authorList>
    </citation>
    <scope>IDENTIFICATION</scope>
</reference>
<feature type="transmembrane region" description="Helical" evidence="1">
    <location>
        <begin position="49"/>
        <end position="73"/>
    </location>
</feature>
<dbReference type="AlphaFoldDB" id="A0A158PS78"/>